<evidence type="ECO:0000256" key="2">
    <source>
        <dbReference type="ARBA" id="ARBA00023125"/>
    </source>
</evidence>
<dbReference type="Proteomes" id="UP001055057">
    <property type="component" value="Unassembled WGS sequence"/>
</dbReference>
<feature type="domain" description="HTH arsR-type" evidence="4">
    <location>
        <begin position="1"/>
        <end position="96"/>
    </location>
</feature>
<gene>
    <name evidence="5" type="ORF">MPOCJGCO_0414</name>
</gene>
<dbReference type="InterPro" id="IPR011991">
    <property type="entry name" value="ArsR-like_HTH"/>
</dbReference>
<proteinExistence type="predicted"/>
<dbReference type="Pfam" id="PF12840">
    <property type="entry name" value="HTH_20"/>
    <property type="match status" value="1"/>
</dbReference>
<evidence type="ECO:0000259" key="4">
    <source>
        <dbReference type="PROSITE" id="PS50987"/>
    </source>
</evidence>
<dbReference type="InterPro" id="IPR051011">
    <property type="entry name" value="Metal_resp_trans_reg"/>
</dbReference>
<evidence type="ECO:0000256" key="1">
    <source>
        <dbReference type="ARBA" id="ARBA00023015"/>
    </source>
</evidence>
<dbReference type="PANTHER" id="PTHR43132:SF2">
    <property type="entry name" value="ARSENICAL RESISTANCE OPERON REPRESSOR ARSR-RELATED"/>
    <property type="match status" value="1"/>
</dbReference>
<protein>
    <recommendedName>
        <fullName evidence="4">HTH arsR-type domain-containing protein</fullName>
    </recommendedName>
</protein>
<reference evidence="5" key="2">
    <citation type="submission" date="2021-08" db="EMBL/GenBank/DDBJ databases">
        <authorList>
            <person name="Tani A."/>
            <person name="Ola A."/>
            <person name="Ogura Y."/>
            <person name="Katsura K."/>
            <person name="Hayashi T."/>
        </authorList>
    </citation>
    <scope>NUCLEOTIDE SEQUENCE</scope>
    <source>
        <strain evidence="5">DSM 23632</strain>
    </source>
</reference>
<dbReference type="SMART" id="SM00418">
    <property type="entry name" value="HTH_ARSR"/>
    <property type="match status" value="1"/>
</dbReference>
<evidence type="ECO:0000313" key="6">
    <source>
        <dbReference type="Proteomes" id="UP001055057"/>
    </source>
</evidence>
<sequence length="123" mass="13236">MLNEAEILTVLTALSQETRLRIVRTLVSAFPEGIPAGRLARSVGRSPPTLTFHLRVLEQAGLVQSRREAQSIIYTAMPERLTSLGTGLMEGCCGGRPEFCSPGEPERDIHTVASVRCGTEAGS</sequence>
<dbReference type="InterPro" id="IPR036388">
    <property type="entry name" value="WH-like_DNA-bd_sf"/>
</dbReference>
<keyword evidence="3" id="KW-0804">Transcription</keyword>
<evidence type="ECO:0000256" key="3">
    <source>
        <dbReference type="ARBA" id="ARBA00023163"/>
    </source>
</evidence>
<dbReference type="InterPro" id="IPR001845">
    <property type="entry name" value="HTH_ArsR_DNA-bd_dom"/>
</dbReference>
<dbReference type="RefSeq" id="WP_238180967.1">
    <property type="nucleotide sequence ID" value="NZ_BPRB01000027.1"/>
</dbReference>
<organism evidence="5 6">
    <name type="scientific">Methylobacterium trifolii</name>
    <dbReference type="NCBI Taxonomy" id="1003092"/>
    <lineage>
        <taxon>Bacteria</taxon>
        <taxon>Pseudomonadati</taxon>
        <taxon>Pseudomonadota</taxon>
        <taxon>Alphaproteobacteria</taxon>
        <taxon>Hyphomicrobiales</taxon>
        <taxon>Methylobacteriaceae</taxon>
        <taxon>Methylobacterium</taxon>
    </lineage>
</organism>
<dbReference type="PANTHER" id="PTHR43132">
    <property type="entry name" value="ARSENICAL RESISTANCE OPERON REPRESSOR ARSR-RELATED"/>
    <property type="match status" value="1"/>
</dbReference>
<dbReference type="Gene3D" id="1.10.10.10">
    <property type="entry name" value="Winged helix-like DNA-binding domain superfamily/Winged helix DNA-binding domain"/>
    <property type="match status" value="1"/>
</dbReference>
<keyword evidence="6" id="KW-1185">Reference proteome</keyword>
<dbReference type="PRINTS" id="PR00778">
    <property type="entry name" value="HTHARSR"/>
</dbReference>
<keyword evidence="2" id="KW-0238">DNA-binding</keyword>
<dbReference type="InterPro" id="IPR036390">
    <property type="entry name" value="WH_DNA-bd_sf"/>
</dbReference>
<dbReference type="EMBL" id="BPRB01000027">
    <property type="protein sequence ID" value="GJE58335.1"/>
    <property type="molecule type" value="Genomic_DNA"/>
</dbReference>
<evidence type="ECO:0000313" key="5">
    <source>
        <dbReference type="EMBL" id="GJE58335.1"/>
    </source>
</evidence>
<keyword evidence="1" id="KW-0805">Transcription regulation</keyword>
<dbReference type="CDD" id="cd00090">
    <property type="entry name" value="HTH_ARSR"/>
    <property type="match status" value="1"/>
</dbReference>
<accession>A0ABQ4TWU2</accession>
<reference evidence="5" key="1">
    <citation type="journal article" date="2021" name="Front. Microbiol.">
        <title>Comprehensive Comparative Genomics and Phenotyping of Methylobacterium Species.</title>
        <authorList>
            <person name="Alessa O."/>
            <person name="Ogura Y."/>
            <person name="Fujitani Y."/>
            <person name="Takami H."/>
            <person name="Hayashi T."/>
            <person name="Sahin N."/>
            <person name="Tani A."/>
        </authorList>
    </citation>
    <scope>NUCLEOTIDE SEQUENCE</scope>
    <source>
        <strain evidence="5">DSM 23632</strain>
    </source>
</reference>
<comment type="caution">
    <text evidence="5">The sequence shown here is derived from an EMBL/GenBank/DDBJ whole genome shotgun (WGS) entry which is preliminary data.</text>
</comment>
<dbReference type="PROSITE" id="PS50987">
    <property type="entry name" value="HTH_ARSR_2"/>
    <property type="match status" value="1"/>
</dbReference>
<name>A0ABQ4TWU2_9HYPH</name>
<dbReference type="NCBIfam" id="NF033788">
    <property type="entry name" value="HTH_metalloreg"/>
    <property type="match status" value="1"/>
</dbReference>
<dbReference type="SUPFAM" id="SSF46785">
    <property type="entry name" value="Winged helix' DNA-binding domain"/>
    <property type="match status" value="1"/>
</dbReference>